<dbReference type="PROSITE" id="PS50043">
    <property type="entry name" value="HTH_LUXR_2"/>
    <property type="match status" value="1"/>
</dbReference>
<dbReference type="PANTHER" id="PTHR43214:SF41">
    <property type="entry name" value="NITRATE_NITRITE RESPONSE REGULATOR PROTEIN NARP"/>
    <property type="match status" value="1"/>
</dbReference>
<dbReference type="CDD" id="cd06170">
    <property type="entry name" value="LuxR_C_like"/>
    <property type="match status" value="1"/>
</dbReference>
<gene>
    <name evidence="5" type="primary">uvrY_3</name>
    <name evidence="5" type="ORF">NCTC11343_04710</name>
</gene>
<reference evidence="5 6" key="1">
    <citation type="submission" date="2018-06" db="EMBL/GenBank/DDBJ databases">
        <authorList>
            <consortium name="Pathogen Informatics"/>
            <person name="Doyle S."/>
        </authorList>
    </citation>
    <scope>NUCLEOTIDE SEQUENCE [LARGE SCALE GENOMIC DNA]</scope>
    <source>
        <strain evidence="5 6">NCTC11343</strain>
    </source>
</reference>
<dbReference type="InterPro" id="IPR011006">
    <property type="entry name" value="CheY-like_superfamily"/>
</dbReference>
<keyword evidence="4" id="KW-0804">Transcription</keyword>
<dbReference type="AlphaFoldDB" id="A0A2X2JLN7"/>
<dbReference type="InterPro" id="IPR016032">
    <property type="entry name" value="Sig_transdc_resp-reg_C-effctor"/>
</dbReference>
<protein>
    <submittedName>
        <fullName evidence="5">Response regulator uvrY</fullName>
    </submittedName>
</protein>
<dbReference type="GO" id="GO:0003677">
    <property type="term" value="F:DNA binding"/>
    <property type="evidence" value="ECO:0007669"/>
    <property type="project" value="UniProtKB-KW"/>
</dbReference>
<dbReference type="SUPFAM" id="SSF52172">
    <property type="entry name" value="CheY-like"/>
    <property type="match status" value="1"/>
</dbReference>
<dbReference type="EMBL" id="UAUU01000011">
    <property type="protein sequence ID" value="SPZ92723.1"/>
    <property type="molecule type" value="Genomic_DNA"/>
</dbReference>
<dbReference type="CDD" id="cd17535">
    <property type="entry name" value="REC_NarL-like"/>
    <property type="match status" value="1"/>
</dbReference>
<dbReference type="RefSeq" id="WP_070568136.1">
    <property type="nucleotide sequence ID" value="NZ_CP069793.1"/>
</dbReference>
<sequence>MTKILLVDDHRLVRNGIRLIIDTHDKLTVVAEVDSAEDALIYLEQNTLPDLVLTDVNMLGMDGISFIRMAKKIYPDVKFAILSMIEEPAQVAEAFRSGADGYLSKGGDYDEILFGLLRLAQGQKYLMTNFGLRFMEDYNVESSATVDVGSRLAQYEISDREFAVLELIAQGFTAMEIADKIFLSKRTVEGHRQNLMDKTKSKNTADLIRFAFQQKLLQ</sequence>
<dbReference type="Pfam" id="PF00072">
    <property type="entry name" value="Response_reg"/>
    <property type="match status" value="1"/>
</dbReference>
<dbReference type="GO" id="GO:0006355">
    <property type="term" value="P:regulation of DNA-templated transcription"/>
    <property type="evidence" value="ECO:0007669"/>
    <property type="project" value="InterPro"/>
</dbReference>
<dbReference type="PROSITE" id="PS00622">
    <property type="entry name" value="HTH_LUXR_1"/>
    <property type="match status" value="1"/>
</dbReference>
<dbReference type="InterPro" id="IPR039420">
    <property type="entry name" value="WalR-like"/>
</dbReference>
<evidence type="ECO:0000313" key="5">
    <source>
        <dbReference type="EMBL" id="SPZ92723.1"/>
    </source>
</evidence>
<accession>A0A2X2JLN7</accession>
<dbReference type="PROSITE" id="PS50110">
    <property type="entry name" value="RESPONSE_REGULATORY"/>
    <property type="match status" value="1"/>
</dbReference>
<dbReference type="Gene3D" id="3.40.50.2300">
    <property type="match status" value="1"/>
</dbReference>
<dbReference type="Proteomes" id="UP000251241">
    <property type="component" value="Unassembled WGS sequence"/>
</dbReference>
<evidence type="ECO:0000313" key="6">
    <source>
        <dbReference type="Proteomes" id="UP000251241"/>
    </source>
</evidence>
<evidence type="ECO:0000256" key="1">
    <source>
        <dbReference type="ARBA" id="ARBA00022553"/>
    </source>
</evidence>
<dbReference type="GeneID" id="97179624"/>
<dbReference type="Pfam" id="PF00196">
    <property type="entry name" value="GerE"/>
    <property type="match status" value="1"/>
</dbReference>
<evidence type="ECO:0000256" key="3">
    <source>
        <dbReference type="ARBA" id="ARBA00023125"/>
    </source>
</evidence>
<dbReference type="PRINTS" id="PR00038">
    <property type="entry name" value="HTHLUXR"/>
</dbReference>
<organism evidence="5 6">
    <name type="scientific">Sphingobacterium multivorum</name>
    <dbReference type="NCBI Taxonomy" id="28454"/>
    <lineage>
        <taxon>Bacteria</taxon>
        <taxon>Pseudomonadati</taxon>
        <taxon>Bacteroidota</taxon>
        <taxon>Sphingobacteriia</taxon>
        <taxon>Sphingobacteriales</taxon>
        <taxon>Sphingobacteriaceae</taxon>
        <taxon>Sphingobacterium</taxon>
    </lineage>
</organism>
<dbReference type="InterPro" id="IPR001789">
    <property type="entry name" value="Sig_transdc_resp-reg_receiver"/>
</dbReference>
<evidence type="ECO:0000256" key="2">
    <source>
        <dbReference type="ARBA" id="ARBA00023015"/>
    </source>
</evidence>
<keyword evidence="1" id="KW-0597">Phosphoprotein</keyword>
<dbReference type="InterPro" id="IPR058245">
    <property type="entry name" value="NreC/VraR/RcsB-like_REC"/>
</dbReference>
<dbReference type="SMART" id="SM00421">
    <property type="entry name" value="HTH_LUXR"/>
    <property type="match status" value="1"/>
</dbReference>
<proteinExistence type="predicted"/>
<dbReference type="PANTHER" id="PTHR43214">
    <property type="entry name" value="TWO-COMPONENT RESPONSE REGULATOR"/>
    <property type="match status" value="1"/>
</dbReference>
<dbReference type="GO" id="GO:0000160">
    <property type="term" value="P:phosphorelay signal transduction system"/>
    <property type="evidence" value="ECO:0007669"/>
    <property type="project" value="InterPro"/>
</dbReference>
<evidence type="ECO:0000256" key="4">
    <source>
        <dbReference type="ARBA" id="ARBA00023163"/>
    </source>
</evidence>
<keyword evidence="2" id="KW-0805">Transcription regulation</keyword>
<dbReference type="SMART" id="SM00448">
    <property type="entry name" value="REC"/>
    <property type="match status" value="1"/>
</dbReference>
<name>A0A2X2JLN7_SPHMU</name>
<dbReference type="InterPro" id="IPR000792">
    <property type="entry name" value="Tscrpt_reg_LuxR_C"/>
</dbReference>
<keyword evidence="3" id="KW-0238">DNA-binding</keyword>
<dbReference type="SUPFAM" id="SSF46894">
    <property type="entry name" value="C-terminal effector domain of the bipartite response regulators"/>
    <property type="match status" value="1"/>
</dbReference>